<keyword evidence="1" id="KW-0175">Coiled coil</keyword>
<sequence length="1143" mass="129462">MVDPRTAKKHADEDESRYADAVRAREAAISEEDDRIRQEIAAGTLSNRIISPESGRAWGMVCQEPRSGNRIQRRRSQQLREELTDIQQIEKECTDFSALASARLKQNLCPVFSSDPCPYNILYDESKRLRHKIQRYGTRLPEVKAAKEEVEERVASLIKRLDEAIVVWNNESKSKPPSPQTDEVSVAEKEHVDRNEFDTTVHFTPILQDVNETIQLSLFMVVAMQVILRTARRGCSFIFDMVRQIICVTLVNSMGDLSLRDRKLISDMPRDPDTAIQSFKLDRKRTCYAVCPARSCHRNYPPTYQPGSSIPFYPTYCEEKTSVQGGTCGTRLTRPRTYSSDKGKPVTILVPIKTFVGFCMKDYLASLLSSSKKEDKMDKMSQRQRSDGLMADIIDGEFLKTFKGVDGKVFCGEGRYAFSLSVDFFNPKGNKVGKKSTSVGLISLAPLSLSPTDRYKSENLFVYGIVPGPREPPLTALNHYLEGLIDVLIELWNGVYFSSTSKYPGGRTVRCALIVVVCDLPAARKVAGMSSHNHQFFCSMCKCTLKEHGYSNFDYDRWEHRTDADIRATSTLWRDASTTNAQDSIFSNSGVRWSQLTRLSYFDMAKCIAVDAMHNLFLGLVKDHMRVLGISLQKPPRRPLGPAALDIPVQEPPPDVLTTKAALKSFHTVMNYLQGPLSKTLEDTPSDVSKFLKKYGQLQVLNYIGRALRCDPDPTPTKVTRKDYWIPKIITWRSRQSESSVGDPGLKEAGYVLTRQERDAIWSDIEHIVTPSWLTSIPATIGEPSAGKLKADQYRVLAGLYLPVSLIRLWGDHDVLEGDSRSEQRKRILDVTLCLVSAIAIATSRRTSVKHAEEYFSLMLKYLTGLKELFPDYKFLPNHHMALHLGDYLKRFGPVHGWWTFPFERLIGILQRIPNNGKIGGELEQTMALSFVRAACLRSLFAKNCCPQSIHDIEELFDKLVHTQSEVHVVSDVLDLVGLDDGQHGSTENATGTSEPYEDTWQKRTAVPVPTDLRDALKDHLHFLPDKVQVRKHININGFSFSVALRHLGNSSIVYRTSDKKVHTVLGIAKYRPWMGNADPFREHQWLRASLWQQEVEPLIFISTEPNKLVSHFARMDMSFERKDAMVVVSLERMLNMAVEENN</sequence>
<dbReference type="EMBL" id="NHTK01005316">
    <property type="protein sequence ID" value="PPQ81037.1"/>
    <property type="molecule type" value="Genomic_DNA"/>
</dbReference>
<proteinExistence type="predicted"/>
<evidence type="ECO:0000313" key="4">
    <source>
        <dbReference type="Proteomes" id="UP000284842"/>
    </source>
</evidence>
<dbReference type="OrthoDB" id="3269001at2759"/>
<dbReference type="AlphaFoldDB" id="A0A409WRC0"/>
<evidence type="ECO:0000313" key="3">
    <source>
        <dbReference type="EMBL" id="PPQ81037.1"/>
    </source>
</evidence>
<dbReference type="Pfam" id="PF02992">
    <property type="entry name" value="Transposase_21"/>
    <property type="match status" value="1"/>
</dbReference>
<accession>A0A409WRC0</accession>
<evidence type="ECO:0008006" key="5">
    <source>
        <dbReference type="Google" id="ProtNLM"/>
    </source>
</evidence>
<dbReference type="PANTHER" id="PTHR46579">
    <property type="entry name" value="F5/8 TYPE C DOMAIN-CONTAINING PROTEIN-RELATED"/>
    <property type="match status" value="1"/>
</dbReference>
<evidence type="ECO:0000256" key="2">
    <source>
        <dbReference type="SAM" id="MobiDB-lite"/>
    </source>
</evidence>
<organism evidence="3 4">
    <name type="scientific">Panaeolus cyanescens</name>
    <dbReference type="NCBI Taxonomy" id="181874"/>
    <lineage>
        <taxon>Eukaryota</taxon>
        <taxon>Fungi</taxon>
        <taxon>Dikarya</taxon>
        <taxon>Basidiomycota</taxon>
        <taxon>Agaricomycotina</taxon>
        <taxon>Agaricomycetes</taxon>
        <taxon>Agaricomycetidae</taxon>
        <taxon>Agaricales</taxon>
        <taxon>Agaricineae</taxon>
        <taxon>Galeropsidaceae</taxon>
        <taxon>Panaeolus</taxon>
    </lineage>
</organism>
<gene>
    <name evidence="3" type="ORF">CVT24_007517</name>
</gene>
<evidence type="ECO:0000256" key="1">
    <source>
        <dbReference type="SAM" id="Coils"/>
    </source>
</evidence>
<feature type="coiled-coil region" evidence="1">
    <location>
        <begin position="140"/>
        <end position="167"/>
    </location>
</feature>
<feature type="region of interest" description="Disordered" evidence="2">
    <location>
        <begin position="1"/>
        <end position="20"/>
    </location>
</feature>
<comment type="caution">
    <text evidence="3">The sequence shown here is derived from an EMBL/GenBank/DDBJ whole genome shotgun (WGS) entry which is preliminary data.</text>
</comment>
<dbReference type="InParanoid" id="A0A409WRC0"/>
<dbReference type="Proteomes" id="UP000284842">
    <property type="component" value="Unassembled WGS sequence"/>
</dbReference>
<dbReference type="PANTHER" id="PTHR46579:SF1">
    <property type="entry name" value="F5_8 TYPE C DOMAIN-CONTAINING PROTEIN"/>
    <property type="match status" value="1"/>
</dbReference>
<reference evidence="3 4" key="1">
    <citation type="journal article" date="2018" name="Evol. Lett.">
        <title>Horizontal gene cluster transfer increased hallucinogenic mushroom diversity.</title>
        <authorList>
            <person name="Reynolds H.T."/>
            <person name="Vijayakumar V."/>
            <person name="Gluck-Thaler E."/>
            <person name="Korotkin H.B."/>
            <person name="Matheny P.B."/>
            <person name="Slot J.C."/>
        </authorList>
    </citation>
    <scope>NUCLEOTIDE SEQUENCE [LARGE SCALE GENOMIC DNA]</scope>
    <source>
        <strain evidence="3 4">2629</strain>
    </source>
</reference>
<dbReference type="STRING" id="181874.A0A409WRC0"/>
<dbReference type="InterPro" id="IPR004242">
    <property type="entry name" value="Transposase_21"/>
</dbReference>
<protein>
    <recommendedName>
        <fullName evidence="5">DUF4218 domain-containing protein</fullName>
    </recommendedName>
</protein>
<name>A0A409WRC0_9AGAR</name>
<keyword evidence="4" id="KW-1185">Reference proteome</keyword>